<gene>
    <name evidence="1" type="ORF">Godav_001186</name>
</gene>
<dbReference type="EMBL" id="JABFAC010000013">
    <property type="protein sequence ID" value="MBA0632456.1"/>
    <property type="molecule type" value="Genomic_DNA"/>
</dbReference>
<evidence type="ECO:0000313" key="2">
    <source>
        <dbReference type="Proteomes" id="UP000593561"/>
    </source>
</evidence>
<evidence type="ECO:0000313" key="1">
    <source>
        <dbReference type="EMBL" id="MBA0632456.1"/>
    </source>
</evidence>
<name>A0A7J8T3Y7_GOSDV</name>
<reference evidence="1 2" key="1">
    <citation type="journal article" date="2019" name="Genome Biol. Evol.">
        <title>Insights into the evolution of the New World diploid cottons (Gossypium, subgenus Houzingenia) based on genome sequencing.</title>
        <authorList>
            <person name="Grover C.E."/>
            <person name="Arick M.A. 2nd"/>
            <person name="Thrash A."/>
            <person name="Conover J.L."/>
            <person name="Sanders W.S."/>
            <person name="Peterson D.G."/>
            <person name="Frelichowski J.E."/>
            <person name="Scheffler J.A."/>
            <person name="Scheffler B.E."/>
            <person name="Wendel J.F."/>
        </authorList>
    </citation>
    <scope>NUCLEOTIDE SEQUENCE [LARGE SCALE GENOMIC DNA]</scope>
    <source>
        <strain evidence="1">27</strain>
        <tissue evidence="1">Leaf</tissue>
    </source>
</reference>
<sequence length="53" mass="6295">MSSELEMARHEFELEKVQKEDEITRKNLRDLYLENRKLRSTIRNSGLGKSSVE</sequence>
<keyword evidence="2" id="KW-1185">Reference proteome</keyword>
<proteinExistence type="predicted"/>
<protein>
    <submittedName>
        <fullName evidence="1">Uncharacterized protein</fullName>
    </submittedName>
</protein>
<dbReference type="Proteomes" id="UP000593561">
    <property type="component" value="Unassembled WGS sequence"/>
</dbReference>
<accession>A0A7J8T3Y7</accession>
<organism evidence="1 2">
    <name type="scientific">Gossypium davidsonii</name>
    <name type="common">Davidson's cotton</name>
    <name type="synonym">Gossypium klotzschianum subsp. davidsonii</name>
    <dbReference type="NCBI Taxonomy" id="34287"/>
    <lineage>
        <taxon>Eukaryota</taxon>
        <taxon>Viridiplantae</taxon>
        <taxon>Streptophyta</taxon>
        <taxon>Embryophyta</taxon>
        <taxon>Tracheophyta</taxon>
        <taxon>Spermatophyta</taxon>
        <taxon>Magnoliopsida</taxon>
        <taxon>eudicotyledons</taxon>
        <taxon>Gunneridae</taxon>
        <taxon>Pentapetalae</taxon>
        <taxon>rosids</taxon>
        <taxon>malvids</taxon>
        <taxon>Malvales</taxon>
        <taxon>Malvaceae</taxon>
        <taxon>Malvoideae</taxon>
        <taxon>Gossypium</taxon>
    </lineage>
</organism>
<dbReference type="AlphaFoldDB" id="A0A7J8T3Y7"/>
<comment type="caution">
    <text evidence="1">The sequence shown here is derived from an EMBL/GenBank/DDBJ whole genome shotgun (WGS) entry which is preliminary data.</text>
</comment>